<proteinExistence type="predicted"/>
<keyword evidence="2" id="KW-1185">Reference proteome</keyword>
<protein>
    <submittedName>
        <fullName evidence="1">Uncharacterized protein</fullName>
    </submittedName>
</protein>
<dbReference type="AlphaFoldDB" id="A0AAN9LLL3"/>
<gene>
    <name evidence="1" type="ORF">VNO77_18916</name>
</gene>
<sequence length="134" mass="15586">MAQWKRSFPATRSSRFDPPHMHFCQIELKLISSLPTSKLKPMRQRSNHRHGPVVLSAAPRRPMPRKHEYNQYVGIAELLEALPACPRARGATNMPQSRASIHAEPLFNKHHFKRSHNYQIYQICPQHPKFQICS</sequence>
<comment type="caution">
    <text evidence="1">The sequence shown here is derived from an EMBL/GenBank/DDBJ whole genome shotgun (WGS) entry which is preliminary data.</text>
</comment>
<evidence type="ECO:0000313" key="1">
    <source>
        <dbReference type="EMBL" id="KAK7338310.1"/>
    </source>
</evidence>
<dbReference type="EMBL" id="JAYMYQ010000004">
    <property type="protein sequence ID" value="KAK7338310.1"/>
    <property type="molecule type" value="Genomic_DNA"/>
</dbReference>
<evidence type="ECO:0000313" key="2">
    <source>
        <dbReference type="Proteomes" id="UP001367508"/>
    </source>
</evidence>
<reference evidence="1 2" key="1">
    <citation type="submission" date="2024-01" db="EMBL/GenBank/DDBJ databases">
        <title>The genomes of 5 underutilized Papilionoideae crops provide insights into root nodulation and disease resistanc.</title>
        <authorList>
            <person name="Jiang F."/>
        </authorList>
    </citation>
    <scope>NUCLEOTIDE SEQUENCE [LARGE SCALE GENOMIC DNA]</scope>
    <source>
        <strain evidence="1">LVBAO_FW01</strain>
        <tissue evidence="1">Leaves</tissue>
    </source>
</reference>
<name>A0AAN9LLL3_CANGL</name>
<organism evidence="1 2">
    <name type="scientific">Canavalia gladiata</name>
    <name type="common">Sword bean</name>
    <name type="synonym">Dolichos gladiatus</name>
    <dbReference type="NCBI Taxonomy" id="3824"/>
    <lineage>
        <taxon>Eukaryota</taxon>
        <taxon>Viridiplantae</taxon>
        <taxon>Streptophyta</taxon>
        <taxon>Embryophyta</taxon>
        <taxon>Tracheophyta</taxon>
        <taxon>Spermatophyta</taxon>
        <taxon>Magnoliopsida</taxon>
        <taxon>eudicotyledons</taxon>
        <taxon>Gunneridae</taxon>
        <taxon>Pentapetalae</taxon>
        <taxon>rosids</taxon>
        <taxon>fabids</taxon>
        <taxon>Fabales</taxon>
        <taxon>Fabaceae</taxon>
        <taxon>Papilionoideae</taxon>
        <taxon>50 kb inversion clade</taxon>
        <taxon>NPAAA clade</taxon>
        <taxon>indigoferoid/millettioid clade</taxon>
        <taxon>Phaseoleae</taxon>
        <taxon>Canavalia</taxon>
    </lineage>
</organism>
<dbReference type="Proteomes" id="UP001367508">
    <property type="component" value="Unassembled WGS sequence"/>
</dbReference>
<accession>A0AAN9LLL3</accession>